<sequence>MEDVVMQIPFPSSSFWQGKRVLLTGHTGFKGSWTAAWLELLGAEVYGLALAPVAPSNGEALWDAIGRPGDRYRFADIRDAQAVNAAFAKARPEVVLHMAAQALVHPSYEDPVTTFETNVMGLVNILEAARRSPGLQAIVNVTSDKCYENTEQIWAYRETEPMGGSDPYSASKGCAELVTACYRRSFFSQPDSAPLASARAGNVIGGGDWSLDRLVPDCIRSFSKQTDVRIRNPLATRPWQHVLEPITGYLMLAQALVEHGAEAAQGWNFGPPDSDAWPVERIVEALREAWGQGAGWVRDETARPHEAMLLRVDASKARLHLGWQPRLAIADGLAWTVNWYKSVAAGQSALSVTINQIRAFEALPGVPK</sequence>
<comment type="caution">
    <text evidence="2">The sequence shown here is derived from an EMBL/GenBank/DDBJ whole genome shotgun (WGS) entry which is preliminary data.</text>
</comment>
<dbReference type="AlphaFoldDB" id="A0A841J5C6"/>
<name>A0A841J5C6_9SPHN</name>
<dbReference type="InterPro" id="IPR016040">
    <property type="entry name" value="NAD(P)-bd_dom"/>
</dbReference>
<dbReference type="EMBL" id="JACIJP010000002">
    <property type="protein sequence ID" value="MBB6123748.1"/>
    <property type="molecule type" value="Genomic_DNA"/>
</dbReference>
<dbReference type="Pfam" id="PF16363">
    <property type="entry name" value="GDP_Man_Dehyd"/>
    <property type="match status" value="1"/>
</dbReference>
<protein>
    <submittedName>
        <fullName evidence="2">CDP-glucose 4,6-dehydratase</fullName>
        <ecNumber evidence="2">4.2.1.45</ecNumber>
    </submittedName>
</protein>
<evidence type="ECO:0000313" key="2">
    <source>
        <dbReference type="EMBL" id="MBB6123748.1"/>
    </source>
</evidence>
<dbReference type="SUPFAM" id="SSF51735">
    <property type="entry name" value="NAD(P)-binding Rossmann-fold domains"/>
    <property type="match status" value="1"/>
</dbReference>
<reference evidence="2 3" key="1">
    <citation type="submission" date="2020-08" db="EMBL/GenBank/DDBJ databases">
        <title>Genomic Encyclopedia of Type Strains, Phase IV (KMG-IV): sequencing the most valuable type-strain genomes for metagenomic binning, comparative biology and taxonomic classification.</title>
        <authorList>
            <person name="Goeker M."/>
        </authorList>
    </citation>
    <scope>NUCLEOTIDE SEQUENCE [LARGE SCALE GENOMIC DNA]</scope>
    <source>
        <strain evidence="2 3">DSM 102255</strain>
    </source>
</reference>
<dbReference type="Gene3D" id="3.40.50.720">
    <property type="entry name" value="NAD(P)-binding Rossmann-like Domain"/>
    <property type="match status" value="1"/>
</dbReference>
<dbReference type="EC" id="4.2.1.45" evidence="2"/>
<dbReference type="GO" id="GO:0047733">
    <property type="term" value="F:CDP-glucose 4,6-dehydratase activity"/>
    <property type="evidence" value="ECO:0007669"/>
    <property type="project" value="UniProtKB-EC"/>
</dbReference>
<dbReference type="CDD" id="cd05252">
    <property type="entry name" value="CDP_GD_SDR_e"/>
    <property type="match status" value="1"/>
</dbReference>
<keyword evidence="2" id="KW-0456">Lyase</keyword>
<feature type="domain" description="NAD(P)-binding" evidence="1">
    <location>
        <begin position="22"/>
        <end position="333"/>
    </location>
</feature>
<dbReference type="RefSeq" id="WP_184079161.1">
    <property type="nucleotide sequence ID" value="NZ_JACIJP010000002.1"/>
</dbReference>
<dbReference type="InterPro" id="IPR013445">
    <property type="entry name" value="CDP_4_6_deHydtase"/>
</dbReference>
<proteinExistence type="predicted"/>
<organism evidence="2 3">
    <name type="scientific">Sphingobium subterraneum</name>
    <dbReference type="NCBI Taxonomy" id="627688"/>
    <lineage>
        <taxon>Bacteria</taxon>
        <taxon>Pseudomonadati</taxon>
        <taxon>Pseudomonadota</taxon>
        <taxon>Alphaproteobacteria</taxon>
        <taxon>Sphingomonadales</taxon>
        <taxon>Sphingomonadaceae</taxon>
        <taxon>Sphingobium</taxon>
    </lineage>
</organism>
<keyword evidence="3" id="KW-1185">Reference proteome</keyword>
<dbReference type="Gene3D" id="3.90.25.10">
    <property type="entry name" value="UDP-galactose 4-epimerase, domain 1"/>
    <property type="match status" value="1"/>
</dbReference>
<dbReference type="Proteomes" id="UP000552700">
    <property type="component" value="Unassembled WGS sequence"/>
</dbReference>
<evidence type="ECO:0000259" key="1">
    <source>
        <dbReference type="Pfam" id="PF16363"/>
    </source>
</evidence>
<dbReference type="NCBIfam" id="TIGR02622">
    <property type="entry name" value="CDP_4_6_dhtase"/>
    <property type="match status" value="1"/>
</dbReference>
<dbReference type="InterPro" id="IPR036291">
    <property type="entry name" value="NAD(P)-bd_dom_sf"/>
</dbReference>
<evidence type="ECO:0000313" key="3">
    <source>
        <dbReference type="Proteomes" id="UP000552700"/>
    </source>
</evidence>
<gene>
    <name evidence="2" type="ORF">FHS92_001477</name>
</gene>
<accession>A0A841J5C6</accession>
<dbReference type="PANTHER" id="PTHR43000">
    <property type="entry name" value="DTDP-D-GLUCOSE 4,6-DEHYDRATASE-RELATED"/>
    <property type="match status" value="1"/>
</dbReference>